<evidence type="ECO:0000313" key="1">
    <source>
        <dbReference type="EMBL" id="KAG7444211.1"/>
    </source>
</evidence>
<accession>A0A9P7VN25</accession>
<evidence type="ECO:0000313" key="2">
    <source>
        <dbReference type="Proteomes" id="UP000812287"/>
    </source>
</evidence>
<sequence length="161" mass="18370">MSGQSKTDKNGWITGNILSKHPERSEIHPARPAYAERLTHVSIFNYPFHYVEGKICRNLVIDYNPEYPGSHRGPPCGSNLTRRSRVIILSFRVTRRNSFYSGELTQSNSGSRPSVACYKQTDSESETLQKRINIFFNSHCLSSPQTRQQVVFACDTWVSIQ</sequence>
<proteinExistence type="predicted"/>
<comment type="caution">
    <text evidence="1">The sequence shown here is derived from an EMBL/GenBank/DDBJ whole genome shotgun (WGS) entry which is preliminary data.</text>
</comment>
<dbReference type="Proteomes" id="UP000812287">
    <property type="component" value="Unassembled WGS sequence"/>
</dbReference>
<gene>
    <name evidence="1" type="ORF">BT62DRAFT_1008415</name>
</gene>
<organism evidence="1 2">
    <name type="scientific">Guyanagaster necrorhizus</name>
    <dbReference type="NCBI Taxonomy" id="856835"/>
    <lineage>
        <taxon>Eukaryota</taxon>
        <taxon>Fungi</taxon>
        <taxon>Dikarya</taxon>
        <taxon>Basidiomycota</taxon>
        <taxon>Agaricomycotina</taxon>
        <taxon>Agaricomycetes</taxon>
        <taxon>Agaricomycetidae</taxon>
        <taxon>Agaricales</taxon>
        <taxon>Marasmiineae</taxon>
        <taxon>Physalacriaceae</taxon>
        <taxon>Guyanagaster</taxon>
    </lineage>
</organism>
<dbReference type="RefSeq" id="XP_043037711.1">
    <property type="nucleotide sequence ID" value="XM_043177440.1"/>
</dbReference>
<name>A0A9P7VN25_9AGAR</name>
<dbReference type="GeneID" id="66099727"/>
<keyword evidence="2" id="KW-1185">Reference proteome</keyword>
<dbReference type="AlphaFoldDB" id="A0A9P7VN25"/>
<reference evidence="1" key="1">
    <citation type="submission" date="2020-11" db="EMBL/GenBank/DDBJ databases">
        <title>Adaptations for nitrogen fixation in a non-lichenized fungal sporocarp promotes dispersal by wood-feeding termites.</title>
        <authorList>
            <consortium name="DOE Joint Genome Institute"/>
            <person name="Koch R.A."/>
            <person name="Yoon G."/>
            <person name="Arayal U."/>
            <person name="Lail K."/>
            <person name="Amirebrahimi M."/>
            <person name="Labutti K."/>
            <person name="Lipzen A."/>
            <person name="Riley R."/>
            <person name="Barry K."/>
            <person name="Henrissat B."/>
            <person name="Grigoriev I.V."/>
            <person name="Herr J.R."/>
            <person name="Aime M.C."/>
        </authorList>
    </citation>
    <scope>NUCLEOTIDE SEQUENCE</scope>
    <source>
        <strain evidence="1">MCA 3950</strain>
    </source>
</reference>
<protein>
    <submittedName>
        <fullName evidence="1">Uncharacterized protein</fullName>
    </submittedName>
</protein>
<dbReference type="EMBL" id="MU250541">
    <property type="protein sequence ID" value="KAG7444211.1"/>
    <property type="molecule type" value="Genomic_DNA"/>
</dbReference>